<feature type="transmembrane region" description="Helical" evidence="2">
    <location>
        <begin position="36"/>
        <end position="56"/>
    </location>
</feature>
<protein>
    <submittedName>
        <fullName evidence="3">Uncharacterized protein</fullName>
    </submittedName>
</protein>
<feature type="compositionally biased region" description="Polar residues" evidence="1">
    <location>
        <begin position="264"/>
        <end position="308"/>
    </location>
</feature>
<keyword evidence="2" id="KW-0472">Membrane</keyword>
<feature type="region of interest" description="Disordered" evidence="1">
    <location>
        <begin position="244"/>
        <end position="371"/>
    </location>
</feature>
<proteinExistence type="predicted"/>
<dbReference type="EMBL" id="CAXAMN010026806">
    <property type="protein sequence ID" value="CAK9106007.1"/>
    <property type="molecule type" value="Genomic_DNA"/>
</dbReference>
<reference evidence="3 4" key="1">
    <citation type="submission" date="2024-02" db="EMBL/GenBank/DDBJ databases">
        <authorList>
            <person name="Chen Y."/>
            <person name="Shah S."/>
            <person name="Dougan E. K."/>
            <person name="Thang M."/>
            <person name="Chan C."/>
        </authorList>
    </citation>
    <scope>NUCLEOTIDE SEQUENCE [LARGE SCALE GENOMIC DNA]</scope>
</reference>
<comment type="caution">
    <text evidence="3">The sequence shown here is derived from an EMBL/GenBank/DDBJ whole genome shotgun (WGS) entry which is preliminary data.</text>
</comment>
<feature type="compositionally biased region" description="Basic and acidic residues" evidence="1">
    <location>
        <begin position="355"/>
        <end position="364"/>
    </location>
</feature>
<feature type="compositionally biased region" description="Acidic residues" evidence="1">
    <location>
        <begin position="310"/>
        <end position="325"/>
    </location>
</feature>
<gene>
    <name evidence="3" type="ORF">CCMP2556_LOCUS49589</name>
</gene>
<keyword evidence="2" id="KW-1133">Transmembrane helix</keyword>
<name>A0ABP0S0Z5_9DINO</name>
<keyword evidence="2" id="KW-0812">Transmembrane</keyword>
<evidence type="ECO:0000313" key="3">
    <source>
        <dbReference type="EMBL" id="CAK9106007.1"/>
    </source>
</evidence>
<accession>A0ABP0S0Z5</accession>
<evidence type="ECO:0000256" key="2">
    <source>
        <dbReference type="SAM" id="Phobius"/>
    </source>
</evidence>
<keyword evidence="4" id="KW-1185">Reference proteome</keyword>
<dbReference type="Proteomes" id="UP001642484">
    <property type="component" value="Unassembled WGS sequence"/>
</dbReference>
<organism evidence="3 4">
    <name type="scientific">Durusdinium trenchii</name>
    <dbReference type="NCBI Taxonomy" id="1381693"/>
    <lineage>
        <taxon>Eukaryota</taxon>
        <taxon>Sar</taxon>
        <taxon>Alveolata</taxon>
        <taxon>Dinophyceae</taxon>
        <taxon>Suessiales</taxon>
        <taxon>Symbiodiniaceae</taxon>
        <taxon>Durusdinium</taxon>
    </lineage>
</organism>
<evidence type="ECO:0000256" key="1">
    <source>
        <dbReference type="SAM" id="MobiDB-lite"/>
    </source>
</evidence>
<feature type="non-terminal residue" evidence="3">
    <location>
        <position position="435"/>
    </location>
</feature>
<sequence>MHTYQQSHPGHTCHICLECWGCGCLRHTHGRLLRQVLSTILLSSIALAFASMGALLCGNVVHHLILGKDIMHSRIINLSSSRSSEVVLMLNDTANAVLACEQAIIKAKLDRLNPTDLQSIDTAIALLSNEVLMTSNVHGLRLVLTGANRRSIVPPTALGVAEPDMATPWIRPRDQVDLERSRKVLMRVTHQLVLSIQPADVTQFGPPEELEERLQALLAANNEKLIQRITRTLAPEWISDGETVSEATEEVSTLQPPSKGPSLRSGTVDRTSGTSAVNRTSGASAVNRTSGASAVSHPSVSHNASAETVNVDELEGINEEEEEEGPEQRERKMRQSITSLNSADERAYKSALVKQQDRQHRRDQVLASSGSSGLSKAKETCLEANRRVVASWSFETFFAVCIFSNAVFIGVEVQYASLNRTSRLPDIFFVLDQTY</sequence>
<feature type="compositionally biased region" description="Low complexity" evidence="1">
    <location>
        <begin position="244"/>
        <end position="253"/>
    </location>
</feature>
<evidence type="ECO:0000313" key="4">
    <source>
        <dbReference type="Proteomes" id="UP001642484"/>
    </source>
</evidence>